<dbReference type="PANTHER" id="PTHR45527">
    <property type="entry name" value="NONRIBOSOMAL PEPTIDE SYNTHETASE"/>
    <property type="match status" value="1"/>
</dbReference>
<evidence type="ECO:0000313" key="3">
    <source>
        <dbReference type="EMBL" id="MBC9929262.1"/>
    </source>
</evidence>
<dbReference type="InterPro" id="IPR045851">
    <property type="entry name" value="AMP-bd_C_sf"/>
</dbReference>
<dbReference type="Gene3D" id="3.30.300.30">
    <property type="match status" value="1"/>
</dbReference>
<organism evidence="3 4">
    <name type="scientific">Chitinophaga qingshengii</name>
    <dbReference type="NCBI Taxonomy" id="1569794"/>
    <lineage>
        <taxon>Bacteria</taxon>
        <taxon>Pseudomonadati</taxon>
        <taxon>Bacteroidota</taxon>
        <taxon>Chitinophagia</taxon>
        <taxon>Chitinophagales</taxon>
        <taxon>Chitinophagaceae</taxon>
        <taxon>Chitinophaga</taxon>
    </lineage>
</organism>
<dbReference type="Pfam" id="PF00501">
    <property type="entry name" value="AMP-binding"/>
    <property type="match status" value="1"/>
</dbReference>
<reference evidence="3 4" key="1">
    <citation type="submission" date="2020-09" db="EMBL/GenBank/DDBJ databases">
        <title>Genome sequences of type strains of Chitinophaga qingshengii and Chitinophaga varians.</title>
        <authorList>
            <person name="Kittiwongwattana C."/>
        </authorList>
    </citation>
    <scope>NUCLEOTIDE SEQUENCE [LARGE SCALE GENOMIC DNA]</scope>
    <source>
        <strain evidence="3 4">JCM 30026</strain>
    </source>
</reference>
<protein>
    <submittedName>
        <fullName evidence="3">Amino acid adenylation domain-containing protein</fullName>
    </submittedName>
</protein>
<proteinExistence type="predicted"/>
<gene>
    <name evidence="3" type="ORF">ICL07_02685</name>
</gene>
<sequence>MNKPVYPDIAVAFEAMAQKKPHYTALICGDQVLTWKALSDMSGALAVILQNKGIGPDKIVGLLLDRSPEMMIAILAVLKAGGAFLPFSVTDPQQRLNHLLEDSATTLILTTTRYAEKYQLPVEHILLDSMAIPAGVIQPEPGARPEDLAYVIYTSGSTGMPKGVMIERYALMNRLMWMQESYAIGEYDVVLQKTPYTFDVSVWELLWWSFTGATICFLAPGMEKFPLAISSEIIRCKVTVIHFVPSMLGNFLYYLEEARPPLPATLKKVFSSGEALKSQHVTDFYRVFPEGPLLVNLYGPTEAAIDVTFYDVPAQSEHQIPIGQAITGVSVWVVKDGVAVMEDTGEIMITGHGLARGYLNRVELTAEKFFQCPATGGQRAYRTGDNGRLRKDGQLEYNGRIDFQVKIHGIRIELGEIEAAVNRHPLVKDCIVLVKRVAENVEVLSAFCQTTGSLEAAGLRQFLALSLPEYMVPRQYFFLPFFPLTSNGKADRAALLQYVFFNQALK</sequence>
<dbReference type="Pfam" id="PF13193">
    <property type="entry name" value="AMP-binding_C"/>
    <property type="match status" value="1"/>
</dbReference>
<dbReference type="PROSITE" id="PS00455">
    <property type="entry name" value="AMP_BINDING"/>
    <property type="match status" value="1"/>
</dbReference>
<feature type="domain" description="AMP-dependent synthetase/ligase" evidence="1">
    <location>
        <begin position="13"/>
        <end position="359"/>
    </location>
</feature>
<dbReference type="InterPro" id="IPR000873">
    <property type="entry name" value="AMP-dep_synth/lig_dom"/>
</dbReference>
<name>A0ABR7TIG4_9BACT</name>
<dbReference type="PANTHER" id="PTHR45527:SF14">
    <property type="entry name" value="PLIPASTATIN SYNTHASE SUBUNIT B"/>
    <property type="match status" value="1"/>
</dbReference>
<comment type="caution">
    <text evidence="3">The sequence shown here is derived from an EMBL/GenBank/DDBJ whole genome shotgun (WGS) entry which is preliminary data.</text>
</comment>
<feature type="domain" description="AMP-binding enzyme C-terminal" evidence="2">
    <location>
        <begin position="416"/>
        <end position="489"/>
    </location>
</feature>
<dbReference type="RefSeq" id="WP_188086401.1">
    <property type="nucleotide sequence ID" value="NZ_JACVFC010000001.1"/>
</dbReference>
<dbReference type="NCBIfam" id="TIGR01733">
    <property type="entry name" value="AA-adenyl-dom"/>
    <property type="match status" value="1"/>
</dbReference>
<dbReference type="InterPro" id="IPR020845">
    <property type="entry name" value="AMP-binding_CS"/>
</dbReference>
<dbReference type="PRINTS" id="PR00154">
    <property type="entry name" value="AMPBINDING"/>
</dbReference>
<keyword evidence="4" id="KW-1185">Reference proteome</keyword>
<accession>A0ABR7TIG4</accession>
<evidence type="ECO:0000259" key="1">
    <source>
        <dbReference type="Pfam" id="PF00501"/>
    </source>
</evidence>
<dbReference type="Gene3D" id="2.30.38.10">
    <property type="entry name" value="Luciferase, Domain 3"/>
    <property type="match status" value="1"/>
</dbReference>
<dbReference type="Gene3D" id="3.40.50.980">
    <property type="match status" value="2"/>
</dbReference>
<dbReference type="InterPro" id="IPR010071">
    <property type="entry name" value="AA_adenyl_dom"/>
</dbReference>
<dbReference type="Proteomes" id="UP000659124">
    <property type="component" value="Unassembled WGS sequence"/>
</dbReference>
<evidence type="ECO:0000313" key="4">
    <source>
        <dbReference type="Proteomes" id="UP000659124"/>
    </source>
</evidence>
<dbReference type="InterPro" id="IPR020459">
    <property type="entry name" value="AMP-binding"/>
</dbReference>
<dbReference type="InterPro" id="IPR025110">
    <property type="entry name" value="AMP-bd_C"/>
</dbReference>
<dbReference type="EMBL" id="JACVFC010000001">
    <property type="protein sequence ID" value="MBC9929262.1"/>
    <property type="molecule type" value="Genomic_DNA"/>
</dbReference>
<dbReference type="CDD" id="cd05930">
    <property type="entry name" value="A_NRPS"/>
    <property type="match status" value="1"/>
</dbReference>
<evidence type="ECO:0000259" key="2">
    <source>
        <dbReference type="Pfam" id="PF13193"/>
    </source>
</evidence>
<dbReference type="SUPFAM" id="SSF56801">
    <property type="entry name" value="Acetyl-CoA synthetase-like"/>
    <property type="match status" value="1"/>
</dbReference>